<dbReference type="EMBL" id="BSPC01000028">
    <property type="protein sequence ID" value="GLS20345.1"/>
    <property type="molecule type" value="Genomic_DNA"/>
</dbReference>
<feature type="chain" id="PRO_5046892279" description="Lipoprotein with Yx(FWY)xxD motif" evidence="1">
    <location>
        <begin position="25"/>
        <end position="117"/>
    </location>
</feature>
<gene>
    <name evidence="2" type="ORF">GCM10007874_33620</name>
</gene>
<evidence type="ECO:0008006" key="4">
    <source>
        <dbReference type="Google" id="ProtNLM"/>
    </source>
</evidence>
<sequence>MIKALTIRLSLVLVGAALPLAASAATMVTARNGMTLYVFDKDAGGKPSCYGGCAAKWPPYAAKASEKMGEGWATVKRTDGALQWTYDGKPVYFYASDKKKGDKTGDGVGGVWHIISE</sequence>
<dbReference type="RefSeq" id="WP_284313437.1">
    <property type="nucleotide sequence ID" value="NZ_BSPC01000028.1"/>
</dbReference>
<evidence type="ECO:0000313" key="2">
    <source>
        <dbReference type="EMBL" id="GLS20345.1"/>
    </source>
</evidence>
<organism evidence="2 3">
    <name type="scientific">Labrys miyagiensis</name>
    <dbReference type="NCBI Taxonomy" id="346912"/>
    <lineage>
        <taxon>Bacteria</taxon>
        <taxon>Pseudomonadati</taxon>
        <taxon>Pseudomonadota</taxon>
        <taxon>Alphaproteobacteria</taxon>
        <taxon>Hyphomicrobiales</taxon>
        <taxon>Xanthobacteraceae</taxon>
        <taxon>Labrys</taxon>
    </lineage>
</organism>
<feature type="signal peptide" evidence="1">
    <location>
        <begin position="1"/>
        <end position="24"/>
    </location>
</feature>
<keyword evidence="3" id="KW-1185">Reference proteome</keyword>
<proteinExistence type="predicted"/>
<accession>A0ABQ6CJJ9</accession>
<evidence type="ECO:0000256" key="1">
    <source>
        <dbReference type="SAM" id="SignalP"/>
    </source>
</evidence>
<evidence type="ECO:0000313" key="3">
    <source>
        <dbReference type="Proteomes" id="UP001156882"/>
    </source>
</evidence>
<protein>
    <recommendedName>
        <fullName evidence="4">Lipoprotein with Yx(FWY)xxD motif</fullName>
    </recommendedName>
</protein>
<dbReference type="PANTHER" id="PTHR39335">
    <property type="entry name" value="BLL4220 PROTEIN"/>
    <property type="match status" value="1"/>
</dbReference>
<dbReference type="PANTHER" id="PTHR39335:SF1">
    <property type="entry name" value="BLL4220 PROTEIN"/>
    <property type="match status" value="1"/>
</dbReference>
<comment type="caution">
    <text evidence="2">The sequence shown here is derived from an EMBL/GenBank/DDBJ whole genome shotgun (WGS) entry which is preliminary data.</text>
</comment>
<dbReference type="InterPro" id="IPR005297">
    <property type="entry name" value="Lipoprotein_repeat"/>
</dbReference>
<reference evidence="3" key="1">
    <citation type="journal article" date="2019" name="Int. J. Syst. Evol. Microbiol.">
        <title>The Global Catalogue of Microorganisms (GCM) 10K type strain sequencing project: providing services to taxonomists for standard genome sequencing and annotation.</title>
        <authorList>
            <consortium name="The Broad Institute Genomics Platform"/>
            <consortium name="The Broad Institute Genome Sequencing Center for Infectious Disease"/>
            <person name="Wu L."/>
            <person name="Ma J."/>
        </authorList>
    </citation>
    <scope>NUCLEOTIDE SEQUENCE [LARGE SCALE GENOMIC DNA]</scope>
    <source>
        <strain evidence="3">NBRC 101365</strain>
    </source>
</reference>
<keyword evidence="1" id="KW-0732">Signal</keyword>
<name>A0ABQ6CJJ9_9HYPH</name>
<dbReference type="Proteomes" id="UP001156882">
    <property type="component" value="Unassembled WGS sequence"/>
</dbReference>
<dbReference type="Pfam" id="PF03640">
    <property type="entry name" value="Lipoprotein_15"/>
    <property type="match status" value="2"/>
</dbReference>